<proteinExistence type="predicted"/>
<reference evidence="1 2" key="1">
    <citation type="submission" date="2014-02" db="EMBL/GenBank/DDBJ databases">
        <title>The genome sequence of the entomopathogenic fungus Metarhizium robertsii ARSEF 2575.</title>
        <authorList>
            <person name="Giuliano Garisto Donzelli B."/>
            <person name="Roe B.A."/>
            <person name="Macmil S.L."/>
            <person name="Krasnoff S.B."/>
            <person name="Gibson D.M."/>
        </authorList>
    </citation>
    <scope>NUCLEOTIDE SEQUENCE [LARGE SCALE GENOMIC DNA]</scope>
    <source>
        <strain evidence="1 2">ARSEF 2575</strain>
    </source>
</reference>
<organism evidence="1 2">
    <name type="scientific">Metarhizium robertsii</name>
    <dbReference type="NCBI Taxonomy" id="568076"/>
    <lineage>
        <taxon>Eukaryota</taxon>
        <taxon>Fungi</taxon>
        <taxon>Dikarya</taxon>
        <taxon>Ascomycota</taxon>
        <taxon>Pezizomycotina</taxon>
        <taxon>Sordariomycetes</taxon>
        <taxon>Hypocreomycetidae</taxon>
        <taxon>Hypocreales</taxon>
        <taxon>Clavicipitaceae</taxon>
        <taxon>Metarhizium</taxon>
    </lineage>
</organism>
<dbReference type="HOGENOM" id="CLU_173475_0_0_1"/>
<sequence length="110" mass="12202">MCPTVCNTIFRATIIIIPRRFFTTSLSPLSYSTSNNIQTGDGGSSSSDTAFTKPKVYNSNITGSGLDPRSQLTIEQQEEVNEHNRHFAKTHGRKIFDKFGRTCLDIVSAK</sequence>
<gene>
    <name evidence="1" type="ORF">X797_011635</name>
</gene>
<dbReference type="Proteomes" id="UP000030151">
    <property type="component" value="Unassembled WGS sequence"/>
</dbReference>
<evidence type="ECO:0000313" key="2">
    <source>
        <dbReference type="Proteomes" id="UP000030151"/>
    </source>
</evidence>
<dbReference type="AlphaFoldDB" id="A0A014N6G5"/>
<evidence type="ECO:0000313" key="1">
    <source>
        <dbReference type="EMBL" id="EXU95308.1"/>
    </source>
</evidence>
<accession>A0A014N6G5</accession>
<comment type="caution">
    <text evidence="1">The sequence shown here is derived from an EMBL/GenBank/DDBJ whole genome shotgun (WGS) entry which is preliminary data.</text>
</comment>
<name>A0A014N6G5_9HYPO</name>
<dbReference type="EMBL" id="JELW01000088">
    <property type="protein sequence ID" value="EXU95308.1"/>
    <property type="molecule type" value="Genomic_DNA"/>
</dbReference>
<protein>
    <submittedName>
        <fullName evidence="1">Uncharacterized protein</fullName>
    </submittedName>
</protein>